<evidence type="ECO:0000256" key="3">
    <source>
        <dbReference type="ARBA" id="ARBA00022989"/>
    </source>
</evidence>
<feature type="transmembrane region" description="Helical" evidence="5">
    <location>
        <begin position="130"/>
        <end position="156"/>
    </location>
</feature>
<evidence type="ECO:0000259" key="8">
    <source>
        <dbReference type="Pfam" id="PF15864"/>
    </source>
</evidence>
<evidence type="ECO:0000256" key="1">
    <source>
        <dbReference type="ARBA" id="ARBA00004141"/>
    </source>
</evidence>
<keyword evidence="10" id="KW-1185">Reference proteome</keyword>
<evidence type="ECO:0000313" key="9">
    <source>
        <dbReference type="EMBL" id="MCG6504012.1"/>
    </source>
</evidence>
<keyword evidence="2 5" id="KW-0812">Transmembrane</keyword>
<feature type="transmembrane region" description="Helical" evidence="5">
    <location>
        <begin position="45"/>
        <end position="64"/>
    </location>
</feature>
<dbReference type="InterPro" id="IPR031726">
    <property type="entry name" value="PglL_A"/>
</dbReference>
<name>A0ABS9NMK1_9NEIS</name>
<dbReference type="InterPro" id="IPR021797">
    <property type="entry name" value="Wzy_C_2"/>
</dbReference>
<dbReference type="Pfam" id="PF04932">
    <property type="entry name" value="Wzy_C"/>
    <property type="match status" value="1"/>
</dbReference>
<feature type="transmembrane region" description="Helical" evidence="5">
    <location>
        <begin position="176"/>
        <end position="192"/>
    </location>
</feature>
<sequence length="625" mass="68841">MSDSSRLPLLEWRVLPLWFGLTLVAALPFLSIYRVGPLPSFFLESGSLLFVLLWVLASVFSGCLKNRPPAAAWYFTALALFWAGQARLMEVGYTGQNDMAAWSFLILALGAWAARGWIDKIGQERAVSVLAWVLLWACLVQAVIGWLQYTGLAAQFKGLLMYRNGIVEGQLGQRNHFGHYLMWGVLAAAYLWGQRRLAAYLALPLIVFLAATIGLTGSRTVFGYLLALALLLPLARCFGGRQINRSLWCMAAAGAAVLLFQFALEPLLALADGKNMTSAAERLGSSSFGQSGRHYEWLKAWKSFQAAPWFGHGWGSYSLQGFLINDVYPDGYRPYENGVLFTHSHNSLLNLLAEMGIAGTALVLGGLLWVLRGSLKRAHAAQGVFVLGAISVSLVHSLLEYPLWYIYFLSAFSLFVGFAPPARETAVSGSLKTDDATRSGLIYSGMAALLALALCGGIMRLAAAYQELRAVAGNIPADLRERSRNTMSLLQIAKTEPMLKYYAQYHLMNYIDPRDGRFPDWAYQAGRDALRYRPFANSYKWALLAYRNGDKAEAERWMEAAYRYYPARLDAYGSALSASSYYPELLAGYGKHCRAYYQSIGRPDSCITAAPPLPAAASSVSAPAR</sequence>
<protein>
    <submittedName>
        <fullName evidence="9">Wzy polymerase domain-containing protein</fullName>
    </submittedName>
</protein>
<feature type="transmembrane region" description="Helical" evidence="5">
    <location>
        <begin position="197"/>
        <end position="215"/>
    </location>
</feature>
<feature type="transmembrane region" description="Helical" evidence="5">
    <location>
        <begin position="378"/>
        <end position="398"/>
    </location>
</feature>
<dbReference type="EMBL" id="JAKOOW010000023">
    <property type="protein sequence ID" value="MCG6504012.1"/>
    <property type="molecule type" value="Genomic_DNA"/>
</dbReference>
<feature type="transmembrane region" description="Helical" evidence="5">
    <location>
        <begin position="441"/>
        <end position="463"/>
    </location>
</feature>
<feature type="transmembrane region" description="Helical" evidence="5">
    <location>
        <begin position="71"/>
        <end position="88"/>
    </location>
</feature>
<dbReference type="InterPro" id="IPR051533">
    <property type="entry name" value="WaaL-like"/>
</dbReference>
<feature type="transmembrane region" description="Helical" evidence="5">
    <location>
        <begin position="348"/>
        <end position="371"/>
    </location>
</feature>
<evidence type="ECO:0000256" key="2">
    <source>
        <dbReference type="ARBA" id="ARBA00022692"/>
    </source>
</evidence>
<feature type="domain" description="Protein glycosylation ligase" evidence="8">
    <location>
        <begin position="171"/>
        <end position="192"/>
    </location>
</feature>
<dbReference type="Pfam" id="PF15864">
    <property type="entry name" value="PglL_A"/>
    <property type="match status" value="1"/>
</dbReference>
<feature type="transmembrane region" description="Helical" evidence="5">
    <location>
        <begin position="221"/>
        <end position="239"/>
    </location>
</feature>
<evidence type="ECO:0000256" key="4">
    <source>
        <dbReference type="ARBA" id="ARBA00023136"/>
    </source>
</evidence>
<evidence type="ECO:0000259" key="6">
    <source>
        <dbReference type="Pfam" id="PF04932"/>
    </source>
</evidence>
<keyword evidence="4 5" id="KW-0472">Membrane</keyword>
<gene>
    <name evidence="9" type="ORF">MB824_05830</name>
</gene>
<reference evidence="9 10" key="1">
    <citation type="submission" date="2022-02" db="EMBL/GenBank/DDBJ databases">
        <title>Genome sequence data of Kingella unionensis sp. nov. strain CICC 24913 (CCUG 75125).</title>
        <authorList>
            <person name="Xiao M."/>
        </authorList>
    </citation>
    <scope>NUCLEOTIDE SEQUENCE [LARGE SCALE GENOMIC DNA]</scope>
    <source>
        <strain evidence="9 10">CICC 24913</strain>
    </source>
</reference>
<organism evidence="9 10">
    <name type="scientific">Kingella pumchi</name>
    <dbReference type="NCBI Taxonomy" id="2779506"/>
    <lineage>
        <taxon>Bacteria</taxon>
        <taxon>Pseudomonadati</taxon>
        <taxon>Pseudomonadota</taxon>
        <taxon>Betaproteobacteria</taxon>
        <taxon>Neisseriales</taxon>
        <taxon>Neisseriaceae</taxon>
        <taxon>Kingella</taxon>
    </lineage>
</organism>
<feature type="transmembrane region" description="Helical" evidence="5">
    <location>
        <begin position="100"/>
        <end position="118"/>
    </location>
</feature>
<dbReference type="InterPro" id="IPR007016">
    <property type="entry name" value="O-antigen_ligase-rel_domated"/>
</dbReference>
<dbReference type="Proteomes" id="UP001298424">
    <property type="component" value="Unassembled WGS sequence"/>
</dbReference>
<dbReference type="RefSeq" id="WP_238746701.1">
    <property type="nucleotide sequence ID" value="NZ_JAKOOW010000023.1"/>
</dbReference>
<proteinExistence type="predicted"/>
<accession>A0ABS9NMK1</accession>
<feature type="transmembrane region" description="Helical" evidence="5">
    <location>
        <begin position="12"/>
        <end position="33"/>
    </location>
</feature>
<keyword evidence="3 5" id="KW-1133">Transmembrane helix</keyword>
<comment type="subcellular location">
    <subcellularLocation>
        <location evidence="1">Membrane</location>
        <topology evidence="1">Multi-pass membrane protein</topology>
    </subcellularLocation>
</comment>
<evidence type="ECO:0000313" key="10">
    <source>
        <dbReference type="Proteomes" id="UP001298424"/>
    </source>
</evidence>
<comment type="caution">
    <text evidence="9">The sequence shown here is derived from an EMBL/GenBank/DDBJ whole genome shotgun (WGS) entry which is preliminary data.</text>
</comment>
<feature type="domain" description="Virulence factor membrane-bound polymerase C-terminal" evidence="7">
    <location>
        <begin position="386"/>
        <end position="568"/>
    </location>
</feature>
<dbReference type="PANTHER" id="PTHR37422:SF21">
    <property type="entry name" value="EXOQ-LIKE PROTEIN"/>
    <property type="match status" value="1"/>
</dbReference>
<feature type="transmembrane region" description="Helical" evidence="5">
    <location>
        <begin position="246"/>
        <end position="264"/>
    </location>
</feature>
<evidence type="ECO:0000256" key="5">
    <source>
        <dbReference type="SAM" id="Phobius"/>
    </source>
</evidence>
<dbReference type="Pfam" id="PF11846">
    <property type="entry name" value="Wzy_C_2"/>
    <property type="match status" value="1"/>
</dbReference>
<feature type="domain" description="O-antigen ligase-related" evidence="6">
    <location>
        <begin position="205"/>
        <end position="363"/>
    </location>
</feature>
<evidence type="ECO:0000259" key="7">
    <source>
        <dbReference type="Pfam" id="PF11846"/>
    </source>
</evidence>
<dbReference type="PANTHER" id="PTHR37422">
    <property type="entry name" value="TEICHURONIC ACID BIOSYNTHESIS PROTEIN TUAE"/>
    <property type="match status" value="1"/>
</dbReference>